<organism evidence="1 2">
    <name type="scientific">Portunus trituberculatus</name>
    <name type="common">Swimming crab</name>
    <name type="synonym">Neptunus trituberculatus</name>
    <dbReference type="NCBI Taxonomy" id="210409"/>
    <lineage>
        <taxon>Eukaryota</taxon>
        <taxon>Metazoa</taxon>
        <taxon>Ecdysozoa</taxon>
        <taxon>Arthropoda</taxon>
        <taxon>Crustacea</taxon>
        <taxon>Multicrustacea</taxon>
        <taxon>Malacostraca</taxon>
        <taxon>Eumalacostraca</taxon>
        <taxon>Eucarida</taxon>
        <taxon>Decapoda</taxon>
        <taxon>Pleocyemata</taxon>
        <taxon>Brachyura</taxon>
        <taxon>Eubrachyura</taxon>
        <taxon>Portunoidea</taxon>
        <taxon>Portunidae</taxon>
        <taxon>Portuninae</taxon>
        <taxon>Portunus</taxon>
    </lineage>
</organism>
<reference evidence="1 2" key="1">
    <citation type="submission" date="2019-05" db="EMBL/GenBank/DDBJ databases">
        <title>Another draft genome of Portunus trituberculatus and its Hox gene families provides insights of decapod evolution.</title>
        <authorList>
            <person name="Jeong J.-H."/>
            <person name="Song I."/>
            <person name="Kim S."/>
            <person name="Choi T."/>
            <person name="Kim D."/>
            <person name="Ryu S."/>
            <person name="Kim W."/>
        </authorList>
    </citation>
    <scope>NUCLEOTIDE SEQUENCE [LARGE SCALE GENOMIC DNA]</scope>
    <source>
        <tissue evidence="1">Muscle</tissue>
    </source>
</reference>
<proteinExistence type="predicted"/>
<dbReference type="Proteomes" id="UP000324222">
    <property type="component" value="Unassembled WGS sequence"/>
</dbReference>
<gene>
    <name evidence="1" type="ORF">E2C01_084965</name>
</gene>
<dbReference type="AlphaFoldDB" id="A0A5B7J5I0"/>
<evidence type="ECO:0000313" key="2">
    <source>
        <dbReference type="Proteomes" id="UP000324222"/>
    </source>
</evidence>
<keyword evidence="2" id="KW-1185">Reference proteome</keyword>
<dbReference type="EMBL" id="VSRR010082894">
    <property type="protein sequence ID" value="MPC89999.1"/>
    <property type="molecule type" value="Genomic_DNA"/>
</dbReference>
<accession>A0A5B7J5I0</accession>
<sequence length="65" mass="6979">MLELRSTSVAVAVKAAVEVVVAVVEVVVALWPPAGLRRVTPRRPLPPAEAAAHTHQHTVQRITLL</sequence>
<comment type="caution">
    <text evidence="1">The sequence shown here is derived from an EMBL/GenBank/DDBJ whole genome shotgun (WGS) entry which is preliminary data.</text>
</comment>
<protein>
    <submittedName>
        <fullName evidence="1">Uncharacterized protein</fullName>
    </submittedName>
</protein>
<evidence type="ECO:0000313" key="1">
    <source>
        <dbReference type="EMBL" id="MPC89999.1"/>
    </source>
</evidence>
<name>A0A5B7J5I0_PORTR</name>